<dbReference type="Proteomes" id="UP000017246">
    <property type="component" value="Unassembled WGS sequence"/>
</dbReference>
<proteinExistence type="predicted"/>
<name>A0A087VYN3_ECHMU</name>
<dbReference type="Pfam" id="PF14822">
    <property type="entry name" value="Vasohibin"/>
    <property type="match status" value="1"/>
</dbReference>
<evidence type="ECO:0000313" key="3">
    <source>
        <dbReference type="Proteomes" id="UP000017246"/>
    </source>
</evidence>
<reference evidence="2" key="2">
    <citation type="submission" date="2015-11" db="EMBL/GenBank/DDBJ databases">
        <authorList>
            <person name="Zhang Y."/>
            <person name="Guo Z."/>
        </authorList>
    </citation>
    <scope>NUCLEOTIDE SEQUENCE</scope>
</reference>
<evidence type="ECO:0000313" key="2">
    <source>
        <dbReference type="EMBL" id="CDI97447.1"/>
    </source>
</evidence>
<organism evidence="2 3">
    <name type="scientific">Echinococcus multilocularis</name>
    <name type="common">Fox tapeworm</name>
    <dbReference type="NCBI Taxonomy" id="6211"/>
    <lineage>
        <taxon>Eukaryota</taxon>
        <taxon>Metazoa</taxon>
        <taxon>Spiralia</taxon>
        <taxon>Lophotrochozoa</taxon>
        <taxon>Platyhelminthes</taxon>
        <taxon>Cestoda</taxon>
        <taxon>Eucestoda</taxon>
        <taxon>Cyclophyllidea</taxon>
        <taxon>Taeniidae</taxon>
        <taxon>Echinococcus</taxon>
    </lineage>
</organism>
<dbReference type="EMBL" id="LN902844">
    <property type="protein sequence ID" value="CDI97447.1"/>
    <property type="molecule type" value="Genomic_DNA"/>
</dbReference>
<gene>
    <name evidence="2" type="ORF">EmuJ_000122400</name>
</gene>
<dbReference type="OrthoDB" id="9974232at2759"/>
<dbReference type="InterPro" id="IPR028131">
    <property type="entry name" value="VASH1"/>
</dbReference>
<dbReference type="PANTHER" id="PTHR15750:SF2">
    <property type="entry name" value="VASOHIBIN"/>
    <property type="match status" value="1"/>
</dbReference>
<evidence type="ECO:0000256" key="1">
    <source>
        <dbReference type="PIRSR" id="PIRSR628131-1"/>
    </source>
</evidence>
<reference evidence="2" key="1">
    <citation type="journal article" date="2013" name="Nature">
        <title>The genomes of four tapeworm species reveal adaptations to parasitism.</title>
        <authorList>
            <person name="Tsai I.J."/>
            <person name="Zarowiecki M."/>
            <person name="Holroyd N."/>
            <person name="Garciarrubio A."/>
            <person name="Sanchez-Flores A."/>
            <person name="Brooks K.L."/>
            <person name="Tracey A."/>
            <person name="Bobes R.J."/>
            <person name="Fragoso G."/>
            <person name="Sciutto E."/>
            <person name="Aslett M."/>
            <person name="Beasley H."/>
            <person name="Bennett H.M."/>
            <person name="Cai J."/>
            <person name="Camicia F."/>
            <person name="Clark R."/>
            <person name="Cucher M."/>
            <person name="De Silva N."/>
            <person name="Day T.A."/>
            <person name="Deplazes P."/>
            <person name="Estrada K."/>
            <person name="Fernandez C."/>
            <person name="Holland P.W."/>
            <person name="Hou J."/>
            <person name="Hu S."/>
            <person name="Huckvale T."/>
            <person name="Hung S.S."/>
            <person name="Kamenetzky L."/>
            <person name="Keane J.A."/>
            <person name="Kiss F."/>
            <person name="Koziol U."/>
            <person name="Lambert O."/>
            <person name="Liu K."/>
            <person name="Luo X."/>
            <person name="Luo Y."/>
            <person name="Macchiaroli N."/>
            <person name="Nichol S."/>
            <person name="Paps J."/>
            <person name="Parkinson J."/>
            <person name="Pouchkina-Stantcheva N."/>
            <person name="Riddiford N."/>
            <person name="Rosenzvit M."/>
            <person name="Salinas G."/>
            <person name="Wasmuth J.D."/>
            <person name="Zamanian M."/>
            <person name="Zheng Y."/>
            <person name="Cai X."/>
            <person name="Soberon X."/>
            <person name="Olson P.D."/>
            <person name="Laclette J.P."/>
            <person name="Brehm K."/>
            <person name="Berriman M."/>
            <person name="Garciarrubio A."/>
            <person name="Bobes R.J."/>
            <person name="Fragoso G."/>
            <person name="Sanchez-Flores A."/>
            <person name="Estrada K."/>
            <person name="Cevallos M.A."/>
            <person name="Morett E."/>
            <person name="Gonzalez V."/>
            <person name="Portillo T."/>
            <person name="Ochoa-Leyva A."/>
            <person name="Jose M.V."/>
            <person name="Sciutto E."/>
            <person name="Landa A."/>
            <person name="Jimenez L."/>
            <person name="Valdes V."/>
            <person name="Carrero J.C."/>
            <person name="Larralde C."/>
            <person name="Morales-Montor J."/>
            <person name="Limon-Lason J."/>
            <person name="Soberon X."/>
            <person name="Laclette J.P."/>
        </authorList>
    </citation>
    <scope>NUCLEOTIDE SEQUENCE [LARGE SCALE GENOMIC DNA]</scope>
</reference>
<sequence>MEVSSIPENKKRRFLVNSGGFPLGPSTWARMLQFCIDCYPNLEQKVLDLALCFPLKQPYPKPPRKLLCDESTAEKLDAIQSYLSSLEYNFIGTQFYAIPKSKPIRRLELIAQTMIKEALPIKCLEAVILAIYLTRRCAELQRFVISFKSTQGENKYSHVVLGVCCRGRFGAVGLSRRSDLMFKPLKYNKLSELIKDFLSAYSDHGHKVVKINISTAIPHTPQFLETINWKGFTFLPITRPDNRWISTVDEYAQIFCISPLTLPRNSFIRSYVTPLPKRSASLSTFQNNVNAVIKRSQSPLRPYWNTARWEGAKKTLGRFHNNLPIRSKANAPYGC</sequence>
<dbReference type="OMA" id="LETINWK"/>
<dbReference type="PANTHER" id="PTHR15750">
    <property type="entry name" value="VASOHIBIN-1-LIKE ISOFORM X2"/>
    <property type="match status" value="1"/>
</dbReference>
<protein>
    <submittedName>
        <fullName evidence="2">Vasohibin 1</fullName>
    </submittedName>
</protein>
<feature type="active site" evidence="1">
    <location>
        <position position="123"/>
    </location>
</feature>
<feature type="active site" evidence="1">
    <location>
        <position position="175"/>
    </location>
</feature>
<keyword evidence="3" id="KW-1185">Reference proteome</keyword>
<feature type="active site" evidence="1">
    <location>
        <position position="158"/>
    </location>
</feature>
<dbReference type="AlphaFoldDB" id="A0A087VYN3"/>
<dbReference type="eggNOG" id="ENOG502QPPX">
    <property type="taxonomic scope" value="Eukaryota"/>
</dbReference>
<dbReference type="GO" id="GO:0005737">
    <property type="term" value="C:cytoplasm"/>
    <property type="evidence" value="ECO:0007669"/>
    <property type="project" value="InterPro"/>
</dbReference>
<dbReference type="STRING" id="6211.A0A087VYN3"/>
<accession>A0A087VYN3</accession>